<dbReference type="EMBL" id="CP019724">
    <property type="protein sequence ID" value="AQS70339.1"/>
    <property type="molecule type" value="Genomic_DNA"/>
</dbReference>
<dbReference type="AlphaFoldDB" id="A0A1S6JF56"/>
<reference evidence="2 3" key="1">
    <citation type="submission" date="2017-02" db="EMBL/GenBank/DDBJ databases">
        <title>Streptomyces pactum ACT12 Genome sequencing and assembly.</title>
        <authorList>
            <person name="Xue Q."/>
            <person name="Yan X."/>
            <person name="Jia L."/>
            <person name="Yan H."/>
        </authorList>
    </citation>
    <scope>NUCLEOTIDE SEQUENCE [LARGE SCALE GENOMIC DNA]</scope>
    <source>
        <strain evidence="2 3">ACT12</strain>
    </source>
</reference>
<evidence type="ECO:0000313" key="2">
    <source>
        <dbReference type="EMBL" id="AQS70339.1"/>
    </source>
</evidence>
<feature type="compositionally biased region" description="Polar residues" evidence="1">
    <location>
        <begin position="66"/>
        <end position="75"/>
    </location>
</feature>
<organism evidence="2 3">
    <name type="scientific">Streptomyces pactum</name>
    <dbReference type="NCBI Taxonomy" id="68249"/>
    <lineage>
        <taxon>Bacteria</taxon>
        <taxon>Bacillati</taxon>
        <taxon>Actinomycetota</taxon>
        <taxon>Actinomycetes</taxon>
        <taxon>Kitasatosporales</taxon>
        <taxon>Streptomycetaceae</taxon>
        <taxon>Streptomyces</taxon>
    </lineage>
</organism>
<protein>
    <submittedName>
        <fullName evidence="2">Uncharacterized protein</fullName>
    </submittedName>
</protein>
<sequence>MPSVEGPAEEQFGWELERFCELALRAKPNILECLHSPLVEHADEHGPRAARPARRVPLPPLRRSCVTRSISTPSRSHIRDLVSSGSRSPTGSAAGSRCTPRRSTSESREGKP</sequence>
<feature type="compositionally biased region" description="Polar residues" evidence="1">
    <location>
        <begin position="83"/>
        <end position="93"/>
    </location>
</feature>
<name>A0A1S6JF56_9ACTN</name>
<gene>
    <name evidence="2" type="ORF">B1H29_28720</name>
</gene>
<dbReference type="Proteomes" id="UP000189443">
    <property type="component" value="Chromosome"/>
</dbReference>
<dbReference type="InterPro" id="IPR018775">
    <property type="entry name" value="RlaP"/>
</dbReference>
<keyword evidence="3" id="KW-1185">Reference proteome</keyword>
<dbReference type="Pfam" id="PF10127">
    <property type="entry name" value="RlaP"/>
    <property type="match status" value="1"/>
</dbReference>
<evidence type="ECO:0000313" key="3">
    <source>
        <dbReference type="Proteomes" id="UP000189443"/>
    </source>
</evidence>
<feature type="compositionally biased region" description="Basic and acidic residues" evidence="1">
    <location>
        <begin position="103"/>
        <end position="112"/>
    </location>
</feature>
<evidence type="ECO:0000256" key="1">
    <source>
        <dbReference type="SAM" id="MobiDB-lite"/>
    </source>
</evidence>
<dbReference type="KEGG" id="spac:B1H29_28720"/>
<accession>A0A1S6JF56</accession>
<proteinExistence type="predicted"/>
<feature type="region of interest" description="Disordered" evidence="1">
    <location>
        <begin position="41"/>
        <end position="112"/>
    </location>
</feature>